<feature type="transmembrane region" description="Helical" evidence="7">
    <location>
        <begin position="460"/>
        <end position="482"/>
    </location>
</feature>
<evidence type="ECO:0000259" key="8">
    <source>
        <dbReference type="PROSITE" id="PS50850"/>
    </source>
</evidence>
<feature type="transmembrane region" description="Helical" evidence="7">
    <location>
        <begin position="246"/>
        <end position="267"/>
    </location>
</feature>
<sequence>MSGNDEKLSDPGVTEKTGNDYPNITTSKVTHRPWWKLGGKDISFAPVDPDSLTTSNAASTEDVETAGLDNIHGSVFDDSGAAQFYKPIEKYEGSHRFDPNATWTPEEETALVRTLDWRICLPACTFFFALQLDRGNISQALSDNMLPNLGMTTNDYNNGMTIFYVSFLSAELPSQLVSKKVGPDNWIPIQMVLWSVVAICQCLITDRKTFFITRFLLGLLEGGFIPDVILYLSYFYKNKELPARLAWFWTSYVATNIVSAFLAYGILHLRGHPGLHGQGWRYLFAIEGGLTALLGILAWFYLPPSPTQTKSHGVRGYFRGKNGWFTEREETIMVTRILRDDPGKSTMHNRQAITPGLLWASLTDYDMWPIYLIGLTWTIPMTPPANYLTLTLKALGFSTFNTNLLVIPSSVLFILQLQFWTWLSEKFNQRFLIGLLSQVWAIPLLIALETLPVKFPHSNWVRYAISSLIVGYPYVHAILVAITSRNAGTVRTRTVGSSLYNMAVQTSNIISTQIYQNKDKPLYYTGNKVLLGIAAYNVFLFIGAKIYYTRKNAQRDQIWDGMTREEKLNYLATTKDKGNKRLDFRFAS</sequence>
<feature type="transmembrane region" description="Helical" evidence="7">
    <location>
        <begin position="431"/>
        <end position="448"/>
    </location>
</feature>
<dbReference type="SUPFAM" id="SSF103473">
    <property type="entry name" value="MFS general substrate transporter"/>
    <property type="match status" value="1"/>
</dbReference>
<accession>A0A2J6RW49</accession>
<evidence type="ECO:0000256" key="1">
    <source>
        <dbReference type="ARBA" id="ARBA00004141"/>
    </source>
</evidence>
<dbReference type="InterPro" id="IPR020846">
    <property type="entry name" value="MFS_dom"/>
</dbReference>
<keyword evidence="10" id="KW-1185">Reference proteome</keyword>
<comment type="subcellular location">
    <subcellularLocation>
        <location evidence="1">Membrane</location>
        <topology evidence="1">Multi-pass membrane protein</topology>
    </subcellularLocation>
</comment>
<feature type="transmembrane region" description="Helical" evidence="7">
    <location>
        <begin position="400"/>
        <end position="419"/>
    </location>
</feature>
<dbReference type="FunFam" id="1.20.1250.20:FF:000247">
    <property type="entry name" value="MFS general substrate transporter"/>
    <property type="match status" value="1"/>
</dbReference>
<feature type="domain" description="Major facilitator superfamily (MFS) profile" evidence="8">
    <location>
        <begin position="119"/>
        <end position="552"/>
    </location>
</feature>
<feature type="transmembrane region" description="Helical" evidence="7">
    <location>
        <begin position="368"/>
        <end position="388"/>
    </location>
</feature>
<dbReference type="AlphaFoldDB" id="A0A2J6RW49"/>
<evidence type="ECO:0000256" key="6">
    <source>
        <dbReference type="SAM" id="MobiDB-lite"/>
    </source>
</evidence>
<dbReference type="PROSITE" id="PS50850">
    <property type="entry name" value="MFS"/>
    <property type="match status" value="1"/>
</dbReference>
<gene>
    <name evidence="9" type="ORF">L207DRAFT_632438</name>
</gene>
<keyword evidence="3 7" id="KW-0812">Transmembrane</keyword>
<reference evidence="9 10" key="1">
    <citation type="submission" date="2016-04" db="EMBL/GenBank/DDBJ databases">
        <title>A degradative enzymes factory behind the ericoid mycorrhizal symbiosis.</title>
        <authorList>
            <consortium name="DOE Joint Genome Institute"/>
            <person name="Martino E."/>
            <person name="Morin E."/>
            <person name="Grelet G."/>
            <person name="Kuo A."/>
            <person name="Kohler A."/>
            <person name="Daghino S."/>
            <person name="Barry K."/>
            <person name="Choi C."/>
            <person name="Cichocki N."/>
            <person name="Clum A."/>
            <person name="Copeland A."/>
            <person name="Hainaut M."/>
            <person name="Haridas S."/>
            <person name="Labutti K."/>
            <person name="Lindquist E."/>
            <person name="Lipzen A."/>
            <person name="Khouja H.-R."/>
            <person name="Murat C."/>
            <person name="Ohm R."/>
            <person name="Olson A."/>
            <person name="Spatafora J."/>
            <person name="Veneault-Fourrey C."/>
            <person name="Henrissat B."/>
            <person name="Grigoriev I."/>
            <person name="Martin F."/>
            <person name="Perotto S."/>
        </authorList>
    </citation>
    <scope>NUCLEOTIDE SEQUENCE [LARGE SCALE GENOMIC DNA]</scope>
    <source>
        <strain evidence="9 10">F</strain>
    </source>
</reference>
<dbReference type="GO" id="GO:0022857">
    <property type="term" value="F:transmembrane transporter activity"/>
    <property type="evidence" value="ECO:0007669"/>
    <property type="project" value="InterPro"/>
</dbReference>
<feature type="transmembrane region" description="Helical" evidence="7">
    <location>
        <begin position="529"/>
        <end position="548"/>
    </location>
</feature>
<evidence type="ECO:0000256" key="3">
    <source>
        <dbReference type="ARBA" id="ARBA00022692"/>
    </source>
</evidence>
<evidence type="ECO:0000313" key="9">
    <source>
        <dbReference type="EMBL" id="PMD42703.1"/>
    </source>
</evidence>
<proteinExistence type="predicted"/>
<evidence type="ECO:0000256" key="4">
    <source>
        <dbReference type="ARBA" id="ARBA00022989"/>
    </source>
</evidence>
<organism evidence="9 10">
    <name type="scientific">Hyaloscypha variabilis (strain UAMH 11265 / GT02V1 / F)</name>
    <name type="common">Meliniomyces variabilis</name>
    <dbReference type="NCBI Taxonomy" id="1149755"/>
    <lineage>
        <taxon>Eukaryota</taxon>
        <taxon>Fungi</taxon>
        <taxon>Dikarya</taxon>
        <taxon>Ascomycota</taxon>
        <taxon>Pezizomycotina</taxon>
        <taxon>Leotiomycetes</taxon>
        <taxon>Helotiales</taxon>
        <taxon>Hyaloscyphaceae</taxon>
        <taxon>Hyaloscypha</taxon>
        <taxon>Hyaloscypha variabilis</taxon>
    </lineage>
</organism>
<feature type="region of interest" description="Disordered" evidence="6">
    <location>
        <begin position="1"/>
        <end position="25"/>
    </location>
</feature>
<feature type="transmembrane region" description="Helical" evidence="7">
    <location>
        <begin position="279"/>
        <end position="302"/>
    </location>
</feature>
<evidence type="ECO:0000256" key="7">
    <source>
        <dbReference type="SAM" id="Phobius"/>
    </source>
</evidence>
<dbReference type="GO" id="GO:0016020">
    <property type="term" value="C:membrane"/>
    <property type="evidence" value="ECO:0007669"/>
    <property type="project" value="UniProtKB-SubCell"/>
</dbReference>
<feature type="transmembrane region" description="Helical" evidence="7">
    <location>
        <begin position="216"/>
        <end position="234"/>
    </location>
</feature>
<evidence type="ECO:0000256" key="2">
    <source>
        <dbReference type="ARBA" id="ARBA00022448"/>
    </source>
</evidence>
<dbReference type="OrthoDB" id="1935484at2759"/>
<name>A0A2J6RW49_HYAVF</name>
<evidence type="ECO:0000313" key="10">
    <source>
        <dbReference type="Proteomes" id="UP000235786"/>
    </source>
</evidence>
<dbReference type="EMBL" id="KZ613943">
    <property type="protein sequence ID" value="PMD42703.1"/>
    <property type="molecule type" value="Genomic_DNA"/>
</dbReference>
<keyword evidence="5 7" id="KW-0472">Membrane</keyword>
<dbReference type="InterPro" id="IPR036259">
    <property type="entry name" value="MFS_trans_sf"/>
</dbReference>
<keyword evidence="4 7" id="KW-1133">Transmembrane helix</keyword>
<dbReference type="PANTHER" id="PTHR43791:SF104">
    <property type="entry name" value="MAJOR FACILITATOR SUPERFAMILY (MFS) PROFILE DOMAIN-CONTAINING PROTEIN-RELATED"/>
    <property type="match status" value="1"/>
</dbReference>
<dbReference type="InterPro" id="IPR011701">
    <property type="entry name" value="MFS"/>
</dbReference>
<dbReference type="Gene3D" id="1.20.1250.20">
    <property type="entry name" value="MFS general substrate transporter like domains"/>
    <property type="match status" value="1"/>
</dbReference>
<dbReference type="Pfam" id="PF07690">
    <property type="entry name" value="MFS_1"/>
    <property type="match status" value="1"/>
</dbReference>
<dbReference type="Proteomes" id="UP000235786">
    <property type="component" value="Unassembled WGS sequence"/>
</dbReference>
<dbReference type="PANTHER" id="PTHR43791">
    <property type="entry name" value="PERMEASE-RELATED"/>
    <property type="match status" value="1"/>
</dbReference>
<protein>
    <submittedName>
        <fullName evidence="9">Phthalate transporter</fullName>
    </submittedName>
</protein>
<evidence type="ECO:0000256" key="5">
    <source>
        <dbReference type="ARBA" id="ARBA00023136"/>
    </source>
</evidence>
<dbReference type="FunFam" id="1.20.1250.20:FF:000106">
    <property type="entry name" value="MFS transporter, putative"/>
    <property type="match status" value="1"/>
</dbReference>
<keyword evidence="2" id="KW-0813">Transport</keyword>